<dbReference type="KEGG" id="rhom:FRIFI_1872"/>
<reference evidence="1 2" key="1">
    <citation type="submission" date="2014-09" db="EMBL/GenBank/DDBJ databases">
        <authorList>
            <person name="Hornung B.V."/>
        </authorList>
    </citation>
    <scope>NUCLEOTIDE SEQUENCE [LARGE SCALE GENOMIC DNA]</scope>
    <source>
        <strain evidence="1 2">FRIFI</strain>
    </source>
</reference>
<accession>A0A2P2BSV2</accession>
<gene>
    <name evidence="1" type="ORF">FRIFI_1872</name>
</gene>
<sequence>MERVLELIERKFLKDSELLELEDSEFVINLKYKQPYNAHYNEYLITININETIKEYSVYLKHR</sequence>
<dbReference type="AlphaFoldDB" id="A0A2P2BSV2"/>
<name>A0A2P2BSV2_9FIRM</name>
<keyword evidence="2" id="KW-1185">Reference proteome</keyword>
<dbReference type="EMBL" id="LN650648">
    <property type="protein sequence ID" value="CEI73402.1"/>
    <property type="molecule type" value="Genomic_DNA"/>
</dbReference>
<proteinExistence type="predicted"/>
<dbReference type="Proteomes" id="UP000245695">
    <property type="component" value="Chromosome 1"/>
</dbReference>
<protein>
    <submittedName>
        <fullName evidence="1">Uncharacterized protein</fullName>
    </submittedName>
</protein>
<evidence type="ECO:0000313" key="1">
    <source>
        <dbReference type="EMBL" id="CEI73402.1"/>
    </source>
</evidence>
<evidence type="ECO:0000313" key="2">
    <source>
        <dbReference type="Proteomes" id="UP000245695"/>
    </source>
</evidence>
<dbReference type="RefSeq" id="WP_092925024.1">
    <property type="nucleotide sequence ID" value="NZ_FJTZ01000012.1"/>
</dbReference>
<organism evidence="1 2">
    <name type="scientific">Romboutsia hominis</name>
    <dbReference type="NCBI Taxonomy" id="1507512"/>
    <lineage>
        <taxon>Bacteria</taxon>
        <taxon>Bacillati</taxon>
        <taxon>Bacillota</taxon>
        <taxon>Clostridia</taxon>
        <taxon>Peptostreptococcales</taxon>
        <taxon>Peptostreptococcaceae</taxon>
        <taxon>Romboutsia</taxon>
    </lineage>
</organism>